<evidence type="ECO:0000256" key="2">
    <source>
        <dbReference type="SAM" id="Phobius"/>
    </source>
</evidence>
<keyword evidence="2" id="KW-0472">Membrane</keyword>
<feature type="region of interest" description="Disordered" evidence="1">
    <location>
        <begin position="177"/>
        <end position="196"/>
    </location>
</feature>
<dbReference type="InterPro" id="IPR002881">
    <property type="entry name" value="DUF58"/>
</dbReference>
<feature type="domain" description="DUF58" evidence="3">
    <location>
        <begin position="195"/>
        <end position="226"/>
    </location>
</feature>
<proteinExistence type="predicted"/>
<dbReference type="Pfam" id="PF01882">
    <property type="entry name" value="DUF58"/>
    <property type="match status" value="1"/>
</dbReference>
<protein>
    <submittedName>
        <fullName evidence="4">Uncharacterized conserved protein, DUF58 family, contains vWF domain</fullName>
    </submittedName>
</protein>
<name>A0A2C8ZY23_9MICO</name>
<keyword evidence="2" id="KW-1133">Transmembrane helix</keyword>
<dbReference type="Proteomes" id="UP000219440">
    <property type="component" value="Unassembled WGS sequence"/>
</dbReference>
<evidence type="ECO:0000313" key="4">
    <source>
        <dbReference type="EMBL" id="SOE71063.1"/>
    </source>
</evidence>
<dbReference type="EMBL" id="OCST01000004">
    <property type="protein sequence ID" value="SOE71063.1"/>
    <property type="molecule type" value="Genomic_DNA"/>
</dbReference>
<gene>
    <name evidence="4" type="ORF">SAMN06296378_2389</name>
</gene>
<reference evidence="4 5" key="1">
    <citation type="submission" date="2017-09" db="EMBL/GenBank/DDBJ databases">
        <authorList>
            <person name="Ehlers B."/>
            <person name="Leendertz F.H."/>
        </authorList>
    </citation>
    <scope>NUCLEOTIDE SEQUENCE [LARGE SCALE GENOMIC DNA]</scope>
    <source>
        <strain evidence="4 5">CGMCC 1.05381</strain>
    </source>
</reference>
<feature type="transmembrane region" description="Helical" evidence="2">
    <location>
        <begin position="24"/>
        <end position="40"/>
    </location>
</feature>
<dbReference type="PANTHER" id="PTHR34351:SF1">
    <property type="entry name" value="SLR1927 PROTEIN"/>
    <property type="match status" value="1"/>
</dbReference>
<sequence>MLVASAIAFIAAYALGFRQLLYVAVALAALPLIALAMVRMHRPTLSVTRSFSPHVVEAGSAATVSLLVHNLGASRTMRATCWDEVPWVESGTSALELPVTQPRSPRFSRRSSTARLVYDLRPPRRGIFPIGPFVVQLDDAFGFATMTYRVGVTQDVIVTPEVVVLAETGLSVSAGDGESRLVQRRSSGDDDDSMTREYRTGDAMRRVHWRASARHGDLMVRQEEQRSFPAARLILDTRGIGYEDLSGDERTGEFDSDSFEWAVRMLASVAVHLRRFGFLVTVEESGSPQLEIDISRRHHRLDEEFLAELAELRLTLSSDSAPNLSGSMEKGRGSNGPIVAIVGAPDGQTLEWMISQRRPGDVAVAFLVQAVSAIDSDGRSPGVRESSSLAATTTRLVNAGWLVIPVRSDDDHAAVWEAVVFETGRSRVTD</sequence>
<evidence type="ECO:0000313" key="5">
    <source>
        <dbReference type="Proteomes" id="UP000219440"/>
    </source>
</evidence>
<keyword evidence="2" id="KW-0812">Transmembrane</keyword>
<evidence type="ECO:0000259" key="3">
    <source>
        <dbReference type="Pfam" id="PF01882"/>
    </source>
</evidence>
<dbReference type="PANTHER" id="PTHR34351">
    <property type="entry name" value="SLR1927 PROTEIN-RELATED"/>
    <property type="match status" value="1"/>
</dbReference>
<keyword evidence="5" id="KW-1185">Reference proteome</keyword>
<organism evidence="4 5">
    <name type="scientific">Salinibacterium xinjiangense</name>
    <dbReference type="NCBI Taxonomy" id="386302"/>
    <lineage>
        <taxon>Bacteria</taxon>
        <taxon>Bacillati</taxon>
        <taxon>Actinomycetota</taxon>
        <taxon>Actinomycetes</taxon>
        <taxon>Micrococcales</taxon>
        <taxon>Microbacteriaceae</taxon>
        <taxon>Salinibacterium</taxon>
    </lineage>
</organism>
<dbReference type="OrthoDB" id="9812729at2"/>
<accession>A0A2C8ZY23</accession>
<dbReference type="AlphaFoldDB" id="A0A2C8ZY23"/>
<evidence type="ECO:0000256" key="1">
    <source>
        <dbReference type="SAM" id="MobiDB-lite"/>
    </source>
</evidence>